<feature type="region of interest" description="Disordered" evidence="1">
    <location>
        <begin position="58"/>
        <end position="103"/>
    </location>
</feature>
<evidence type="ECO:0000313" key="5">
    <source>
        <dbReference type="Proteomes" id="UP000006727"/>
    </source>
</evidence>
<dbReference type="EnsemblPlants" id="Pp3c17_16405V3.1">
    <property type="protein sequence ID" value="PAC:32906837.CDS.1"/>
    <property type="gene ID" value="Pp3c17_16405"/>
</dbReference>
<keyword evidence="5" id="KW-1185">Reference proteome</keyword>
<evidence type="ECO:0000313" key="4">
    <source>
        <dbReference type="EnsemblPlants" id="PAC:32906837.CDS.1"/>
    </source>
</evidence>
<reference evidence="4" key="3">
    <citation type="submission" date="2020-12" db="UniProtKB">
        <authorList>
            <consortium name="EnsemblPlants"/>
        </authorList>
    </citation>
    <scope>IDENTIFICATION</scope>
</reference>
<feature type="transmembrane region" description="Helical" evidence="2">
    <location>
        <begin position="6"/>
        <end position="27"/>
    </location>
</feature>
<evidence type="ECO:0000313" key="3">
    <source>
        <dbReference type="EMBL" id="PNR36320.1"/>
    </source>
</evidence>
<sequence>MSLHFVLGLLVPVCAFFGVLITCICVIKCKQRFQYASDKSDQESPIVFQLHVKKALQQSGETSASKDGDMDRISPYSRTSSFLPTDERSREVGTQRMLVARTS</sequence>
<evidence type="ECO:0000256" key="1">
    <source>
        <dbReference type="SAM" id="MobiDB-lite"/>
    </source>
</evidence>
<reference evidence="3 5" key="1">
    <citation type="journal article" date="2008" name="Science">
        <title>The Physcomitrella genome reveals evolutionary insights into the conquest of land by plants.</title>
        <authorList>
            <person name="Rensing S."/>
            <person name="Lang D."/>
            <person name="Zimmer A."/>
            <person name="Terry A."/>
            <person name="Salamov A."/>
            <person name="Shapiro H."/>
            <person name="Nishiyama T."/>
            <person name="Perroud P.-F."/>
            <person name="Lindquist E."/>
            <person name="Kamisugi Y."/>
            <person name="Tanahashi T."/>
            <person name="Sakakibara K."/>
            <person name="Fujita T."/>
            <person name="Oishi K."/>
            <person name="Shin-I T."/>
            <person name="Kuroki Y."/>
            <person name="Toyoda A."/>
            <person name="Suzuki Y."/>
            <person name="Hashimoto A."/>
            <person name="Yamaguchi K."/>
            <person name="Sugano A."/>
            <person name="Kohara Y."/>
            <person name="Fujiyama A."/>
            <person name="Anterola A."/>
            <person name="Aoki S."/>
            <person name="Ashton N."/>
            <person name="Barbazuk W.B."/>
            <person name="Barker E."/>
            <person name="Bennetzen J."/>
            <person name="Bezanilla M."/>
            <person name="Blankenship R."/>
            <person name="Cho S.H."/>
            <person name="Dutcher S."/>
            <person name="Estelle M."/>
            <person name="Fawcett J.A."/>
            <person name="Gundlach H."/>
            <person name="Hanada K."/>
            <person name="Heyl A."/>
            <person name="Hicks K.A."/>
            <person name="Hugh J."/>
            <person name="Lohr M."/>
            <person name="Mayer K."/>
            <person name="Melkozernov A."/>
            <person name="Murata T."/>
            <person name="Nelson D."/>
            <person name="Pils B."/>
            <person name="Prigge M."/>
            <person name="Reiss B."/>
            <person name="Renner T."/>
            <person name="Rombauts S."/>
            <person name="Rushton P."/>
            <person name="Sanderfoot A."/>
            <person name="Schween G."/>
            <person name="Shiu S.-H."/>
            <person name="Stueber K."/>
            <person name="Theodoulou F.L."/>
            <person name="Tu H."/>
            <person name="Van de Peer Y."/>
            <person name="Verrier P.J."/>
            <person name="Waters E."/>
            <person name="Wood A."/>
            <person name="Yang L."/>
            <person name="Cove D."/>
            <person name="Cuming A."/>
            <person name="Hasebe M."/>
            <person name="Lucas S."/>
            <person name="Mishler D.B."/>
            <person name="Reski R."/>
            <person name="Grigoriev I."/>
            <person name="Quatrano R.S."/>
            <person name="Boore J.L."/>
        </authorList>
    </citation>
    <scope>NUCLEOTIDE SEQUENCE [LARGE SCALE GENOMIC DNA]</scope>
    <source>
        <strain evidence="4 5">cv. Gransden 2004</strain>
    </source>
</reference>
<reference evidence="3 5" key="2">
    <citation type="journal article" date="2018" name="Plant J.">
        <title>The Physcomitrella patens chromosome-scale assembly reveals moss genome structure and evolution.</title>
        <authorList>
            <person name="Lang D."/>
            <person name="Ullrich K.K."/>
            <person name="Murat F."/>
            <person name="Fuchs J."/>
            <person name="Jenkins J."/>
            <person name="Haas F.B."/>
            <person name="Piednoel M."/>
            <person name="Gundlach H."/>
            <person name="Van Bel M."/>
            <person name="Meyberg R."/>
            <person name="Vives C."/>
            <person name="Morata J."/>
            <person name="Symeonidi A."/>
            <person name="Hiss M."/>
            <person name="Muchero W."/>
            <person name="Kamisugi Y."/>
            <person name="Saleh O."/>
            <person name="Blanc G."/>
            <person name="Decker E.L."/>
            <person name="van Gessel N."/>
            <person name="Grimwood J."/>
            <person name="Hayes R.D."/>
            <person name="Graham S.W."/>
            <person name="Gunter L.E."/>
            <person name="McDaniel S.F."/>
            <person name="Hoernstein S.N.W."/>
            <person name="Larsson A."/>
            <person name="Li F.W."/>
            <person name="Perroud P.F."/>
            <person name="Phillips J."/>
            <person name="Ranjan P."/>
            <person name="Rokshar D.S."/>
            <person name="Rothfels C.J."/>
            <person name="Schneider L."/>
            <person name="Shu S."/>
            <person name="Stevenson D.W."/>
            <person name="Thummler F."/>
            <person name="Tillich M."/>
            <person name="Villarreal Aguilar J.C."/>
            <person name="Widiez T."/>
            <person name="Wong G.K."/>
            <person name="Wymore A."/>
            <person name="Zhang Y."/>
            <person name="Zimmer A.D."/>
            <person name="Quatrano R.S."/>
            <person name="Mayer K.F.X."/>
            <person name="Goodstein D."/>
            <person name="Casacuberta J.M."/>
            <person name="Vandepoele K."/>
            <person name="Reski R."/>
            <person name="Cuming A.C."/>
            <person name="Tuskan G.A."/>
            <person name="Maumus F."/>
            <person name="Salse J."/>
            <person name="Schmutz J."/>
            <person name="Rensing S.A."/>
        </authorList>
    </citation>
    <scope>NUCLEOTIDE SEQUENCE [LARGE SCALE GENOMIC DNA]</scope>
    <source>
        <strain evidence="4 5">cv. Gransden 2004</strain>
    </source>
</reference>
<dbReference type="EMBL" id="ABEU02000017">
    <property type="protein sequence ID" value="PNR36320.1"/>
    <property type="molecule type" value="Genomic_DNA"/>
</dbReference>
<evidence type="ECO:0000256" key="2">
    <source>
        <dbReference type="SAM" id="Phobius"/>
    </source>
</evidence>
<name>A0A2K1J486_PHYPA</name>
<gene>
    <name evidence="3" type="ORF">PHYPA_022171</name>
</gene>
<organism evidence="3">
    <name type="scientific">Physcomitrium patens</name>
    <name type="common">Spreading-leaved earth moss</name>
    <name type="synonym">Physcomitrella patens</name>
    <dbReference type="NCBI Taxonomy" id="3218"/>
    <lineage>
        <taxon>Eukaryota</taxon>
        <taxon>Viridiplantae</taxon>
        <taxon>Streptophyta</taxon>
        <taxon>Embryophyta</taxon>
        <taxon>Bryophyta</taxon>
        <taxon>Bryophytina</taxon>
        <taxon>Bryopsida</taxon>
        <taxon>Funariidae</taxon>
        <taxon>Funariales</taxon>
        <taxon>Funariaceae</taxon>
        <taxon>Physcomitrium</taxon>
    </lineage>
</organism>
<keyword evidence="2" id="KW-1133">Transmembrane helix</keyword>
<keyword evidence="2" id="KW-0472">Membrane</keyword>
<dbReference type="InParanoid" id="A0A2K1J486"/>
<keyword evidence="2" id="KW-0812">Transmembrane</keyword>
<protein>
    <submittedName>
        <fullName evidence="3 4">Uncharacterized protein</fullName>
    </submittedName>
</protein>
<dbReference type="Proteomes" id="UP000006727">
    <property type="component" value="Chromosome 17"/>
</dbReference>
<accession>A0A2K1J486</accession>
<dbReference type="Gramene" id="Pp3c17_16405V3.1">
    <property type="protein sequence ID" value="PAC:32906837.CDS.1"/>
    <property type="gene ID" value="Pp3c17_16405"/>
</dbReference>
<proteinExistence type="predicted"/>
<dbReference type="AlphaFoldDB" id="A0A2K1J486"/>